<sequence>MKLILLTGAAGGAARMIRPLLREHYRLRLSDIAPVGDRTDDEEDVPADLADFDALRKAVEGVDGIVHFGGYSVEGPWPAILSANIEGTYNIFEAARMEGVKRLVFASSNHAVGFYRRDQTIGVDVTPKPDSRYGASKAFGESLGSLYAEKYGAEVLSIRIGNVADRPADARRLAIWLSPRDLVQLIGIGLERPGIRHEIVYGMSDNKRAWWDNSNAIRLGYTPRDRAEDYASQVLAESPGITDDPRIEDHQGGSFCVTETGGDPTKPPM</sequence>
<accession>A0AAW9RUJ8</accession>
<evidence type="ECO:0000259" key="5">
    <source>
        <dbReference type="Pfam" id="PF01370"/>
    </source>
</evidence>
<protein>
    <submittedName>
        <fullName evidence="6">NAD(P)-dependent oxidoreductase</fullName>
    </submittedName>
</protein>
<dbReference type="InterPro" id="IPR001509">
    <property type="entry name" value="Epimerase_deHydtase"/>
</dbReference>
<dbReference type="Gene3D" id="3.40.50.720">
    <property type="entry name" value="NAD(P)-binding Rossmann-like Domain"/>
    <property type="match status" value="1"/>
</dbReference>
<dbReference type="InterPro" id="IPR036291">
    <property type="entry name" value="NAD(P)-bd_dom_sf"/>
</dbReference>
<keyword evidence="7" id="KW-1185">Reference proteome</keyword>
<evidence type="ECO:0000256" key="3">
    <source>
        <dbReference type="ARBA" id="ARBA00023027"/>
    </source>
</evidence>
<organism evidence="6 7">
    <name type="scientific">Microbaculum marinum</name>
    <dbReference type="NCBI Taxonomy" id="1764581"/>
    <lineage>
        <taxon>Bacteria</taxon>
        <taxon>Pseudomonadati</taxon>
        <taxon>Pseudomonadota</taxon>
        <taxon>Alphaproteobacteria</taxon>
        <taxon>Hyphomicrobiales</taxon>
        <taxon>Tepidamorphaceae</taxon>
        <taxon>Microbaculum</taxon>
    </lineage>
</organism>
<dbReference type="PANTHER" id="PTHR43103">
    <property type="entry name" value="NUCLEOSIDE-DIPHOSPHATE-SUGAR EPIMERASE"/>
    <property type="match status" value="1"/>
</dbReference>
<dbReference type="Pfam" id="PF01370">
    <property type="entry name" value="Epimerase"/>
    <property type="match status" value="1"/>
</dbReference>
<dbReference type="Proteomes" id="UP001378188">
    <property type="component" value="Unassembled WGS sequence"/>
</dbReference>
<proteinExistence type="inferred from homology"/>
<comment type="caution">
    <text evidence="6">The sequence shown here is derived from an EMBL/GenBank/DDBJ whole genome shotgun (WGS) entry which is preliminary data.</text>
</comment>
<dbReference type="GO" id="GO:0016491">
    <property type="term" value="F:oxidoreductase activity"/>
    <property type="evidence" value="ECO:0007669"/>
    <property type="project" value="UniProtKB-KW"/>
</dbReference>
<dbReference type="SUPFAM" id="SSF51735">
    <property type="entry name" value="NAD(P)-binding Rossmann-fold domains"/>
    <property type="match status" value="1"/>
</dbReference>
<evidence type="ECO:0000256" key="2">
    <source>
        <dbReference type="ARBA" id="ARBA00023002"/>
    </source>
</evidence>
<gene>
    <name evidence="6" type="ORF">V3328_14200</name>
</gene>
<keyword evidence="2" id="KW-0560">Oxidoreductase</keyword>
<evidence type="ECO:0000313" key="7">
    <source>
        <dbReference type="Proteomes" id="UP001378188"/>
    </source>
</evidence>
<evidence type="ECO:0000313" key="6">
    <source>
        <dbReference type="EMBL" id="MEJ8572638.1"/>
    </source>
</evidence>
<comment type="similarity">
    <text evidence="1">Belongs to the NAD(P)-dependent epimerase/dehydratase family.</text>
</comment>
<feature type="region of interest" description="Disordered" evidence="4">
    <location>
        <begin position="238"/>
        <end position="269"/>
    </location>
</feature>
<reference evidence="6 7" key="1">
    <citation type="submission" date="2024-02" db="EMBL/GenBank/DDBJ databases">
        <title>Genome analysis and characterization of Microbaculum marinisediminis sp. nov., isolated from marine sediment.</title>
        <authorList>
            <person name="Du Z.-J."/>
            <person name="Ye Y.-Q."/>
            <person name="Zhang Z.-R."/>
            <person name="Yuan S.-M."/>
            <person name="Zhang X.-Y."/>
        </authorList>
    </citation>
    <scope>NUCLEOTIDE SEQUENCE [LARGE SCALE GENOMIC DNA]</scope>
    <source>
        <strain evidence="6 7">SDUM1044001</strain>
    </source>
</reference>
<dbReference type="RefSeq" id="WP_340330333.1">
    <property type="nucleotide sequence ID" value="NZ_JAZHOF010000005.1"/>
</dbReference>
<evidence type="ECO:0000256" key="4">
    <source>
        <dbReference type="SAM" id="MobiDB-lite"/>
    </source>
</evidence>
<evidence type="ECO:0000256" key="1">
    <source>
        <dbReference type="ARBA" id="ARBA00007637"/>
    </source>
</evidence>
<keyword evidence="3" id="KW-0520">NAD</keyword>
<feature type="domain" description="NAD-dependent epimerase/dehydratase" evidence="5">
    <location>
        <begin position="4"/>
        <end position="163"/>
    </location>
</feature>
<dbReference type="AlphaFoldDB" id="A0AAW9RUJ8"/>
<name>A0AAW9RUJ8_9HYPH</name>
<dbReference type="EMBL" id="JAZHOF010000005">
    <property type="protein sequence ID" value="MEJ8572638.1"/>
    <property type="molecule type" value="Genomic_DNA"/>
</dbReference>
<dbReference type="PANTHER" id="PTHR43103:SF5">
    <property type="entry name" value="4-EPIMERASE, PUTATIVE (AFU_ORTHOLOGUE AFUA_7G00360)-RELATED"/>
    <property type="match status" value="1"/>
</dbReference>